<dbReference type="EMBL" id="JAMZEL010000016">
    <property type="protein sequence ID" value="MCP1385941.1"/>
    <property type="molecule type" value="Genomic_DNA"/>
</dbReference>
<protein>
    <submittedName>
        <fullName evidence="2">AAA family ATPase</fullName>
    </submittedName>
</protein>
<sequence>MLTKIHIENFKSLKNVTLELQPVNLLIGPNNSGKTNFLKALEFIKNQELGANMGFADYTFKHENVDVLFLVVSGENSLQIKIQKKAPDTYPKHTRSLNDFDTSQKLSEEISTNTDINLFLRAITQINLYRPNPLKFTDAEAIVSNNYINEDASNLVPFLETLRDEYREHFAEIEEDLRKCIPEFHDIRFKTVASGSDKRTFKKWGLYSDISKMIYWADELSEGVLYFLALLCIIHQPNPPKILLLEEPERGIHPRRIKEVVDFIFNLAQSKDIQVIMTSHHPYILNEFEDIPEAVFVFDKDEEGATQIRNLQKDIIAPSDAKNDVLGLPRIKFTQDLAEHWFSGFLGGVPA</sequence>
<dbReference type="PIRSF" id="PIRSF029347">
    <property type="entry name" value="RecF"/>
    <property type="match status" value="1"/>
</dbReference>
<dbReference type="InterPro" id="IPR003959">
    <property type="entry name" value="ATPase_AAA_core"/>
</dbReference>
<keyword evidence="3" id="KW-1185">Reference proteome</keyword>
<comment type="caution">
    <text evidence="2">The sequence shown here is derived from an EMBL/GenBank/DDBJ whole genome shotgun (WGS) entry which is preliminary data.</text>
</comment>
<gene>
    <name evidence="2" type="ORF">NCI00_26115</name>
</gene>
<evidence type="ECO:0000259" key="1">
    <source>
        <dbReference type="Pfam" id="PF13304"/>
    </source>
</evidence>
<dbReference type="PANTHER" id="PTHR43581">
    <property type="entry name" value="ATP/GTP PHOSPHATASE"/>
    <property type="match status" value="1"/>
</dbReference>
<dbReference type="Proteomes" id="UP001204772">
    <property type="component" value="Unassembled WGS sequence"/>
</dbReference>
<dbReference type="Gene3D" id="3.40.50.300">
    <property type="entry name" value="P-loop containing nucleotide triphosphate hydrolases"/>
    <property type="match status" value="1"/>
</dbReference>
<proteinExistence type="predicted"/>
<evidence type="ECO:0000313" key="3">
    <source>
        <dbReference type="Proteomes" id="UP001204772"/>
    </source>
</evidence>
<name>A0ABT1FVZ6_9BACT</name>
<evidence type="ECO:0000313" key="2">
    <source>
        <dbReference type="EMBL" id="MCP1385941.1"/>
    </source>
</evidence>
<organism evidence="2 3">
    <name type="scientific">Runella salmonicolor</name>
    <dbReference type="NCBI Taxonomy" id="2950278"/>
    <lineage>
        <taxon>Bacteria</taxon>
        <taxon>Pseudomonadati</taxon>
        <taxon>Bacteroidota</taxon>
        <taxon>Cytophagia</taxon>
        <taxon>Cytophagales</taxon>
        <taxon>Spirosomataceae</taxon>
        <taxon>Runella</taxon>
    </lineage>
</organism>
<accession>A0ABT1FVZ6</accession>
<dbReference type="CDD" id="cd00267">
    <property type="entry name" value="ABC_ATPase"/>
    <property type="match status" value="1"/>
</dbReference>
<dbReference type="PANTHER" id="PTHR43581:SF4">
    <property type="entry name" value="ATP_GTP PHOSPHATASE"/>
    <property type="match status" value="1"/>
</dbReference>
<dbReference type="RefSeq" id="WP_253532535.1">
    <property type="nucleotide sequence ID" value="NZ_JAMZEL010000016.1"/>
</dbReference>
<feature type="domain" description="ATPase AAA-type core" evidence="1">
    <location>
        <begin position="23"/>
        <end position="286"/>
    </location>
</feature>
<dbReference type="Pfam" id="PF13304">
    <property type="entry name" value="AAA_21"/>
    <property type="match status" value="1"/>
</dbReference>
<dbReference type="SUPFAM" id="SSF52540">
    <property type="entry name" value="P-loop containing nucleoside triphosphate hydrolases"/>
    <property type="match status" value="1"/>
</dbReference>
<dbReference type="InterPro" id="IPR027417">
    <property type="entry name" value="P-loop_NTPase"/>
</dbReference>
<dbReference type="InterPro" id="IPR051396">
    <property type="entry name" value="Bact_Antivir_Def_Nuclease"/>
</dbReference>
<reference evidence="2 3" key="1">
    <citation type="submission" date="2022-06" db="EMBL/GenBank/DDBJ databases">
        <title>Runella sp. S5 genome sequencing.</title>
        <authorList>
            <person name="Park S."/>
        </authorList>
    </citation>
    <scope>NUCLEOTIDE SEQUENCE [LARGE SCALE GENOMIC DNA]</scope>
    <source>
        <strain evidence="2 3">S5</strain>
    </source>
</reference>
<dbReference type="InterPro" id="IPR014555">
    <property type="entry name" value="RecF-like"/>
</dbReference>